<evidence type="ECO:0000256" key="5">
    <source>
        <dbReference type="ARBA" id="ARBA00022741"/>
    </source>
</evidence>
<evidence type="ECO:0000256" key="2">
    <source>
        <dbReference type="ARBA" id="ARBA00022448"/>
    </source>
</evidence>
<comment type="subcellular location">
    <subcellularLocation>
        <location evidence="1">Cell membrane</location>
        <topology evidence="1">Peripheral membrane protein</topology>
    </subcellularLocation>
</comment>
<gene>
    <name evidence="11" type="ORF">DFJ65_2758</name>
</gene>
<dbReference type="Gene3D" id="3.40.50.300">
    <property type="entry name" value="P-loop containing nucleotide triphosphate hydrolases"/>
    <property type="match status" value="1"/>
</dbReference>
<dbReference type="Proteomes" id="UP000256253">
    <property type="component" value="Unassembled WGS sequence"/>
</dbReference>
<comment type="caution">
    <text evidence="11">The sequence shown here is derived from an EMBL/GenBank/DDBJ whole genome shotgun (WGS) entry which is preliminary data.</text>
</comment>
<dbReference type="InterPro" id="IPR017871">
    <property type="entry name" value="ABC_transporter-like_CS"/>
</dbReference>
<keyword evidence="9" id="KW-0472">Membrane</keyword>
<dbReference type="GO" id="GO:0005886">
    <property type="term" value="C:plasma membrane"/>
    <property type="evidence" value="ECO:0007669"/>
    <property type="project" value="UniProtKB-SubCell"/>
</dbReference>
<evidence type="ECO:0000256" key="4">
    <source>
        <dbReference type="ARBA" id="ARBA00022496"/>
    </source>
</evidence>
<dbReference type="OrthoDB" id="5296765at2"/>
<accession>A0A3D9V0D9</accession>
<dbReference type="GO" id="GO:0016887">
    <property type="term" value="F:ATP hydrolysis activity"/>
    <property type="evidence" value="ECO:0007669"/>
    <property type="project" value="InterPro"/>
</dbReference>
<dbReference type="InterPro" id="IPR051535">
    <property type="entry name" value="Siderophore_ABC-ATPase"/>
</dbReference>
<keyword evidence="4" id="KW-0410">Iron transport</keyword>
<keyword evidence="3" id="KW-1003">Cell membrane</keyword>
<dbReference type="SUPFAM" id="SSF52540">
    <property type="entry name" value="P-loop containing nucleoside triphosphate hydrolases"/>
    <property type="match status" value="1"/>
</dbReference>
<dbReference type="RefSeq" id="WP_115923487.1">
    <property type="nucleotide sequence ID" value="NZ_QTUA01000001.1"/>
</dbReference>
<keyword evidence="5" id="KW-0547">Nucleotide-binding</keyword>
<dbReference type="SMART" id="SM00382">
    <property type="entry name" value="AAA"/>
    <property type="match status" value="1"/>
</dbReference>
<dbReference type="FunFam" id="3.40.50.300:FF:000134">
    <property type="entry name" value="Iron-enterobactin ABC transporter ATP-binding protein"/>
    <property type="match status" value="1"/>
</dbReference>
<dbReference type="AlphaFoldDB" id="A0A3D9V0D9"/>
<reference evidence="11 12" key="1">
    <citation type="submission" date="2018-08" db="EMBL/GenBank/DDBJ databases">
        <title>Sequencing the genomes of 1000 actinobacteria strains.</title>
        <authorList>
            <person name="Klenk H.-P."/>
        </authorList>
    </citation>
    <scope>NUCLEOTIDE SEQUENCE [LARGE SCALE GENOMIC DNA]</scope>
    <source>
        <strain evidence="11 12">DSM 22967</strain>
    </source>
</reference>
<feature type="domain" description="ABC transporter" evidence="10">
    <location>
        <begin position="2"/>
        <end position="236"/>
    </location>
</feature>
<dbReference type="CDD" id="cd03214">
    <property type="entry name" value="ABC_Iron-Siderophores_B12_Hemin"/>
    <property type="match status" value="1"/>
</dbReference>
<dbReference type="GO" id="GO:0006826">
    <property type="term" value="P:iron ion transport"/>
    <property type="evidence" value="ECO:0007669"/>
    <property type="project" value="UniProtKB-KW"/>
</dbReference>
<evidence type="ECO:0000256" key="7">
    <source>
        <dbReference type="ARBA" id="ARBA00023004"/>
    </source>
</evidence>
<keyword evidence="6 11" id="KW-0067">ATP-binding</keyword>
<keyword evidence="8" id="KW-0406">Ion transport</keyword>
<sequence length="252" mass="27902">MIELRDVTVRYDTATVLDVPSLRIPDGRLTALVGPNGAGKSTMLSVAGRLLKPTSGSALVGGLDVHRTANCEVSKVVAVLRQENHLTARLTVADLVRFGRFPHSKGRLGADDHRQVEEAIRFADLVDLRDRYLDQLSGGQRQRAFIAMVLAQDTPHILLDEPLNNLDIKHSVAMMQRLRSLVHDFGKTVVVVLHDINIAAAYCDEIIAMRDGRVLAQGTPELIIEPDVLCEVYEVDVEVLHTRGRRVAVYFE</sequence>
<organism evidence="11 12">
    <name type="scientific">Calidifontibacter indicus</name>
    <dbReference type="NCBI Taxonomy" id="419650"/>
    <lineage>
        <taxon>Bacteria</taxon>
        <taxon>Bacillati</taxon>
        <taxon>Actinomycetota</taxon>
        <taxon>Actinomycetes</taxon>
        <taxon>Micrococcales</taxon>
        <taxon>Dermacoccaceae</taxon>
        <taxon>Calidifontibacter</taxon>
    </lineage>
</organism>
<dbReference type="EMBL" id="QTUA01000001">
    <property type="protein sequence ID" value="REF31684.1"/>
    <property type="molecule type" value="Genomic_DNA"/>
</dbReference>
<dbReference type="PROSITE" id="PS00211">
    <property type="entry name" value="ABC_TRANSPORTER_1"/>
    <property type="match status" value="1"/>
</dbReference>
<dbReference type="InterPro" id="IPR003439">
    <property type="entry name" value="ABC_transporter-like_ATP-bd"/>
</dbReference>
<dbReference type="PANTHER" id="PTHR42771:SF3">
    <property type="entry name" value="PETROBACTIN IMPORT ATP-BINDING PROTEIN YCLP"/>
    <property type="match status" value="1"/>
</dbReference>
<evidence type="ECO:0000313" key="12">
    <source>
        <dbReference type="Proteomes" id="UP000256253"/>
    </source>
</evidence>
<dbReference type="PROSITE" id="PS50893">
    <property type="entry name" value="ABC_TRANSPORTER_2"/>
    <property type="match status" value="1"/>
</dbReference>
<keyword evidence="7" id="KW-0408">Iron</keyword>
<name>A0A3D9V0D9_9MICO</name>
<evidence type="ECO:0000256" key="9">
    <source>
        <dbReference type="ARBA" id="ARBA00023136"/>
    </source>
</evidence>
<evidence type="ECO:0000259" key="10">
    <source>
        <dbReference type="PROSITE" id="PS50893"/>
    </source>
</evidence>
<evidence type="ECO:0000256" key="1">
    <source>
        <dbReference type="ARBA" id="ARBA00004202"/>
    </source>
</evidence>
<keyword evidence="2" id="KW-0813">Transport</keyword>
<dbReference type="Pfam" id="PF00005">
    <property type="entry name" value="ABC_tran"/>
    <property type="match status" value="1"/>
</dbReference>
<evidence type="ECO:0000313" key="11">
    <source>
        <dbReference type="EMBL" id="REF31684.1"/>
    </source>
</evidence>
<protein>
    <submittedName>
        <fullName evidence="11">Iron complex transport system ATP-binding protein</fullName>
    </submittedName>
</protein>
<dbReference type="InterPro" id="IPR027417">
    <property type="entry name" value="P-loop_NTPase"/>
</dbReference>
<evidence type="ECO:0000256" key="6">
    <source>
        <dbReference type="ARBA" id="ARBA00022840"/>
    </source>
</evidence>
<keyword evidence="12" id="KW-1185">Reference proteome</keyword>
<dbReference type="InterPro" id="IPR003593">
    <property type="entry name" value="AAA+_ATPase"/>
</dbReference>
<dbReference type="PANTHER" id="PTHR42771">
    <property type="entry name" value="IRON(3+)-HYDROXAMATE IMPORT ATP-BINDING PROTEIN FHUC"/>
    <property type="match status" value="1"/>
</dbReference>
<evidence type="ECO:0000256" key="3">
    <source>
        <dbReference type="ARBA" id="ARBA00022475"/>
    </source>
</evidence>
<evidence type="ECO:0000256" key="8">
    <source>
        <dbReference type="ARBA" id="ARBA00023065"/>
    </source>
</evidence>
<proteinExistence type="predicted"/>
<dbReference type="GO" id="GO:0005524">
    <property type="term" value="F:ATP binding"/>
    <property type="evidence" value="ECO:0007669"/>
    <property type="project" value="UniProtKB-KW"/>
</dbReference>